<evidence type="ECO:0000313" key="9">
    <source>
        <dbReference type="EMBL" id="NBC73052.1"/>
    </source>
</evidence>
<feature type="transmembrane region" description="Helical" evidence="8">
    <location>
        <begin position="12"/>
        <end position="33"/>
    </location>
</feature>
<comment type="similarity">
    <text evidence="8">Belongs to the MntP (TC 9.B.29) family.</text>
</comment>
<accession>A0A7X5C1S5</accession>
<keyword evidence="6 8" id="KW-0472">Membrane</keyword>
<evidence type="ECO:0000256" key="8">
    <source>
        <dbReference type="HAMAP-Rule" id="MF_01521"/>
    </source>
</evidence>
<keyword evidence="1 8" id="KW-0813">Transport</keyword>
<gene>
    <name evidence="8" type="primary">mntP</name>
    <name evidence="9" type="ORF">GT003_29175</name>
</gene>
<evidence type="ECO:0000256" key="4">
    <source>
        <dbReference type="ARBA" id="ARBA00022989"/>
    </source>
</evidence>
<evidence type="ECO:0000256" key="5">
    <source>
        <dbReference type="ARBA" id="ARBA00023065"/>
    </source>
</evidence>
<reference evidence="9 10" key="1">
    <citation type="submission" date="2020-01" db="EMBL/GenBank/DDBJ databases">
        <title>Paenibacillus soybeanensis sp. nov. isolated from the nodules of soybean (Glycine max(L.) Merr).</title>
        <authorList>
            <person name="Wang H."/>
        </authorList>
    </citation>
    <scope>NUCLEOTIDE SEQUENCE [LARGE SCALE GENOMIC DNA]</scope>
    <source>
        <strain evidence="9 10">DSM 23054</strain>
    </source>
</reference>
<evidence type="ECO:0000256" key="1">
    <source>
        <dbReference type="ARBA" id="ARBA00022448"/>
    </source>
</evidence>
<keyword evidence="3 8" id="KW-0812">Transmembrane</keyword>
<protein>
    <recommendedName>
        <fullName evidence="8">Putative manganese efflux pump MntP</fullName>
    </recommendedName>
</protein>
<dbReference type="Pfam" id="PF02659">
    <property type="entry name" value="Mntp"/>
    <property type="match status" value="1"/>
</dbReference>
<comment type="subcellular location">
    <subcellularLocation>
        <location evidence="8">Cell membrane</location>
        <topology evidence="8">Multi-pass membrane protein</topology>
    </subcellularLocation>
</comment>
<dbReference type="AlphaFoldDB" id="A0A7X5C1S5"/>
<feature type="transmembrane region" description="Helical" evidence="8">
    <location>
        <begin position="168"/>
        <end position="185"/>
    </location>
</feature>
<keyword evidence="7 8" id="KW-0464">Manganese</keyword>
<dbReference type="GO" id="GO:0005384">
    <property type="term" value="F:manganese ion transmembrane transporter activity"/>
    <property type="evidence" value="ECO:0007669"/>
    <property type="project" value="UniProtKB-UniRule"/>
</dbReference>
<dbReference type="Proteomes" id="UP000558113">
    <property type="component" value="Unassembled WGS sequence"/>
</dbReference>
<comment type="caution">
    <text evidence="9">The sequence shown here is derived from an EMBL/GenBank/DDBJ whole genome shotgun (WGS) entry which is preliminary data.</text>
</comment>
<dbReference type="HAMAP" id="MF_01521">
    <property type="entry name" value="MntP_pump"/>
    <property type="match status" value="1"/>
</dbReference>
<keyword evidence="4 8" id="KW-1133">Transmembrane helix</keyword>
<evidence type="ECO:0000313" key="10">
    <source>
        <dbReference type="Proteomes" id="UP000558113"/>
    </source>
</evidence>
<keyword evidence="10" id="KW-1185">Reference proteome</keyword>
<keyword evidence="2 8" id="KW-1003">Cell membrane</keyword>
<evidence type="ECO:0000256" key="3">
    <source>
        <dbReference type="ARBA" id="ARBA00022692"/>
    </source>
</evidence>
<organism evidence="9 10">
    <name type="scientific">Paenibacillus sacheonensis</name>
    <dbReference type="NCBI Taxonomy" id="742054"/>
    <lineage>
        <taxon>Bacteria</taxon>
        <taxon>Bacillati</taxon>
        <taxon>Bacillota</taxon>
        <taxon>Bacilli</taxon>
        <taxon>Bacillales</taxon>
        <taxon>Paenibacillaceae</taxon>
        <taxon>Paenibacillus</taxon>
    </lineage>
</organism>
<dbReference type="EMBL" id="JAAAMU010000026">
    <property type="protein sequence ID" value="NBC73052.1"/>
    <property type="molecule type" value="Genomic_DNA"/>
</dbReference>
<feature type="transmembrane region" description="Helical" evidence="8">
    <location>
        <begin position="45"/>
        <end position="63"/>
    </location>
</feature>
<dbReference type="OrthoDB" id="1679700at2"/>
<dbReference type="PANTHER" id="PTHR35529:SF1">
    <property type="entry name" value="MANGANESE EFFLUX PUMP MNTP-RELATED"/>
    <property type="match status" value="1"/>
</dbReference>
<proteinExistence type="inferred from homology"/>
<keyword evidence="5 8" id="KW-0406">Ion transport</keyword>
<dbReference type="GO" id="GO:0005886">
    <property type="term" value="C:plasma membrane"/>
    <property type="evidence" value="ECO:0007669"/>
    <property type="project" value="UniProtKB-SubCell"/>
</dbReference>
<sequence length="186" mass="19022">MVETGMHAGQLMTLVIIALALGMDAFSLGVGIGLKGIRLLDILKLSALIALFHILMPVMGIFTGNYVGALLGSVAALAGGGLLLLLGGHMIYTSLRGGAVTSINPRSGWGMLIFALSVSIDSFSVGLSLGMFAVDMLVAVLLFGLAGGCMSIAGLMLGRRVSSSLGEYGEAIGGVILFTFGLLIIF</sequence>
<evidence type="ECO:0000256" key="7">
    <source>
        <dbReference type="ARBA" id="ARBA00023211"/>
    </source>
</evidence>
<dbReference type="PANTHER" id="PTHR35529">
    <property type="entry name" value="MANGANESE EFFLUX PUMP MNTP-RELATED"/>
    <property type="match status" value="1"/>
</dbReference>
<evidence type="ECO:0000256" key="2">
    <source>
        <dbReference type="ARBA" id="ARBA00022475"/>
    </source>
</evidence>
<name>A0A7X5C1S5_9BACL</name>
<evidence type="ECO:0000256" key="6">
    <source>
        <dbReference type="ARBA" id="ARBA00023136"/>
    </source>
</evidence>
<comment type="function">
    <text evidence="8">Probably functions as a manganese efflux pump.</text>
</comment>
<feature type="transmembrane region" description="Helical" evidence="8">
    <location>
        <begin position="109"/>
        <end position="130"/>
    </location>
</feature>
<feature type="transmembrane region" description="Helical" evidence="8">
    <location>
        <begin position="69"/>
        <end position="88"/>
    </location>
</feature>
<dbReference type="InterPro" id="IPR022929">
    <property type="entry name" value="Put_MntP"/>
</dbReference>
<dbReference type="InterPro" id="IPR003810">
    <property type="entry name" value="Mntp/YtaF"/>
</dbReference>
<feature type="transmembrane region" description="Helical" evidence="8">
    <location>
        <begin position="136"/>
        <end position="156"/>
    </location>
</feature>